<dbReference type="RefSeq" id="WP_083040391.1">
    <property type="nucleotide sequence ID" value="NZ_CP020557.1"/>
</dbReference>
<protein>
    <recommendedName>
        <fullName evidence="3">DNA-binding protein</fullName>
    </recommendedName>
</protein>
<accession>A0A1V0UTY7</accession>
<evidence type="ECO:0000313" key="1">
    <source>
        <dbReference type="EMBL" id="ARF68715.1"/>
    </source>
</evidence>
<evidence type="ECO:0000313" key="2">
    <source>
        <dbReference type="Proteomes" id="UP000192727"/>
    </source>
</evidence>
<dbReference type="AlphaFoldDB" id="A0A1V0UTY7"/>
<gene>
    <name evidence="1" type="ORF">B7C51_14275</name>
</gene>
<name>A0A1V0UTY7_9BACL</name>
<evidence type="ECO:0008006" key="3">
    <source>
        <dbReference type="Google" id="ProtNLM"/>
    </source>
</evidence>
<dbReference type="EMBL" id="CP020557">
    <property type="protein sequence ID" value="ARF68715.1"/>
    <property type="molecule type" value="Genomic_DNA"/>
</dbReference>
<dbReference type="Proteomes" id="UP000192727">
    <property type="component" value="Chromosome"/>
</dbReference>
<organism evidence="1 2">
    <name type="scientific">Paenibacillus larvae subsp. pulvifaciens</name>
    <dbReference type="NCBI Taxonomy" id="1477"/>
    <lineage>
        <taxon>Bacteria</taxon>
        <taxon>Bacillati</taxon>
        <taxon>Bacillota</taxon>
        <taxon>Bacilli</taxon>
        <taxon>Bacillales</taxon>
        <taxon>Paenibacillaceae</taxon>
        <taxon>Paenibacillus</taxon>
    </lineage>
</organism>
<sequence>MLGNVSVLDEYANYLAERPNDIPEGLLMITQAANAHGFSIDHILEQFPEPSLENDVNVVRIEYHIEFYYQKGIYELNQQRFTTGLESILHCLSLSIPTKRHSISILCAAQFEQYQNNASDPQREKFGNLMKEVLEVEKI</sequence>
<reference evidence="1 2" key="1">
    <citation type="submission" date="2017-03" db="EMBL/GenBank/DDBJ databases">
        <title>Paenibacillus larvae genome sequencing.</title>
        <authorList>
            <person name="Dingman D.W."/>
        </authorList>
    </citation>
    <scope>NUCLEOTIDE SEQUENCE [LARGE SCALE GENOMIC DNA]</scope>
    <source>
        <strain evidence="1 2">SAG 10367</strain>
    </source>
</reference>
<proteinExistence type="predicted"/>